<organism evidence="1 2">
    <name type="scientific">Acaulospora colombiana</name>
    <dbReference type="NCBI Taxonomy" id="27376"/>
    <lineage>
        <taxon>Eukaryota</taxon>
        <taxon>Fungi</taxon>
        <taxon>Fungi incertae sedis</taxon>
        <taxon>Mucoromycota</taxon>
        <taxon>Glomeromycotina</taxon>
        <taxon>Glomeromycetes</taxon>
        <taxon>Diversisporales</taxon>
        <taxon>Acaulosporaceae</taxon>
        <taxon>Acaulospora</taxon>
    </lineage>
</organism>
<accession>A0ACA9NPY8</accession>
<reference evidence="1" key="1">
    <citation type="submission" date="2021-06" db="EMBL/GenBank/DDBJ databases">
        <authorList>
            <person name="Kallberg Y."/>
            <person name="Tangrot J."/>
            <person name="Rosling A."/>
        </authorList>
    </citation>
    <scope>NUCLEOTIDE SEQUENCE</scope>
    <source>
        <strain evidence="1">CL356</strain>
    </source>
</reference>
<gene>
    <name evidence="1" type="ORF">ACOLOM_LOCUS8948</name>
</gene>
<dbReference type="EMBL" id="CAJVPT010024517">
    <property type="protein sequence ID" value="CAG8670879.1"/>
    <property type="molecule type" value="Genomic_DNA"/>
</dbReference>
<protein>
    <submittedName>
        <fullName evidence="1">1304_t:CDS:1</fullName>
    </submittedName>
</protein>
<name>A0ACA9NPY8_9GLOM</name>
<sequence>IGEVYNESSERVEEVWKRSGPLISEVMAETKALLKQSRERFVIPLLARDLSDYDSTKYNIYVIPTNPDGQLRFHWGEPINVVWRSPLKHSRRDWVGIYRYGANKSQTMTKTSSLGLWVPVHDEEWDGDVPRPLTDRTDEEAECVDRPDGLDFRSIRQWLLKIVILALDSDPSLIPRSQTISSPPASTTQRLPGLLSKELNGSNTSIRTATPDTTSPGNSTPLHYDIHDDDFRLWSERQAKRISYAISQVLDIDFAPEVIVADANVTALTRRILASKELLGP</sequence>
<proteinExistence type="predicted"/>
<keyword evidence="2" id="KW-1185">Reference proteome</keyword>
<evidence type="ECO:0000313" key="1">
    <source>
        <dbReference type="EMBL" id="CAG8670879.1"/>
    </source>
</evidence>
<dbReference type="Proteomes" id="UP000789525">
    <property type="component" value="Unassembled WGS sequence"/>
</dbReference>
<evidence type="ECO:0000313" key="2">
    <source>
        <dbReference type="Proteomes" id="UP000789525"/>
    </source>
</evidence>
<feature type="non-terminal residue" evidence="1">
    <location>
        <position position="1"/>
    </location>
</feature>
<comment type="caution">
    <text evidence="1">The sequence shown here is derived from an EMBL/GenBank/DDBJ whole genome shotgun (WGS) entry which is preliminary data.</text>
</comment>